<keyword evidence="2" id="KW-0012">Acyltransferase</keyword>
<name>A0A855EH46_9ENTR</name>
<evidence type="ECO:0000256" key="1">
    <source>
        <dbReference type="ARBA" id="ARBA00022679"/>
    </source>
</evidence>
<sequence length="164" mass="18564">MVSFRPLTEDEYPAYLDYFIHDYADEIGSNYGLSQPDSLARAKQEIAEMLPEGVNTHGHVLCSLVAPIDQTNRQVGYLWYKPDTMMRSVFIYDFHIFTACQGQGLGKQTLRDLEAHLREQGFKEIRLRVAGDNARARHLYETSGFGVTGVNMSKSIVGLAEKRT</sequence>
<dbReference type="Pfam" id="PF00583">
    <property type="entry name" value="Acetyltransf_1"/>
    <property type="match status" value="1"/>
</dbReference>
<feature type="domain" description="N-acetyltransferase" evidence="3">
    <location>
        <begin position="2"/>
        <end position="164"/>
    </location>
</feature>
<dbReference type="PANTHER" id="PTHR43420">
    <property type="entry name" value="ACETYLTRANSFERASE"/>
    <property type="match status" value="1"/>
</dbReference>
<accession>A0A855EH46</accession>
<dbReference type="Gene3D" id="3.40.630.30">
    <property type="match status" value="1"/>
</dbReference>
<evidence type="ECO:0000259" key="3">
    <source>
        <dbReference type="PROSITE" id="PS51186"/>
    </source>
</evidence>
<dbReference type="InterPro" id="IPR050680">
    <property type="entry name" value="YpeA/RimI_acetyltransf"/>
</dbReference>
<gene>
    <name evidence="4" type="ORF">CRX53_03865</name>
</gene>
<evidence type="ECO:0000256" key="2">
    <source>
        <dbReference type="ARBA" id="ARBA00023315"/>
    </source>
</evidence>
<protein>
    <submittedName>
        <fullName evidence="4">N-acetyltransferase</fullName>
    </submittedName>
</protein>
<dbReference type="InterPro" id="IPR000182">
    <property type="entry name" value="GNAT_dom"/>
</dbReference>
<dbReference type="AlphaFoldDB" id="A0A855EH46"/>
<dbReference type="PROSITE" id="PS51186">
    <property type="entry name" value="GNAT"/>
    <property type="match status" value="1"/>
</dbReference>
<dbReference type="SUPFAM" id="SSF55729">
    <property type="entry name" value="Acyl-CoA N-acyltransferases (Nat)"/>
    <property type="match status" value="1"/>
</dbReference>
<dbReference type="Proteomes" id="UP000222768">
    <property type="component" value="Unassembled WGS sequence"/>
</dbReference>
<evidence type="ECO:0000313" key="4">
    <source>
        <dbReference type="EMBL" id="PHH03165.1"/>
    </source>
</evidence>
<dbReference type="RefSeq" id="WP_032616947.1">
    <property type="nucleotide sequence ID" value="NZ_CBCXZU010000004.1"/>
</dbReference>
<keyword evidence="1 4" id="KW-0808">Transferase</keyword>
<comment type="caution">
    <text evidence="4">The sequence shown here is derived from an EMBL/GenBank/DDBJ whole genome shotgun (WGS) entry which is preliminary data.</text>
</comment>
<dbReference type="InterPro" id="IPR016181">
    <property type="entry name" value="Acyl_CoA_acyltransferase"/>
</dbReference>
<reference evidence="5" key="1">
    <citation type="submission" date="2017-09" db="EMBL/GenBank/DDBJ databases">
        <title>FDA dAtabase for Regulatory Grade micrObial Sequences (FDA-ARGOS): Supporting development and validation of Infectious Disease Dx tests.</title>
        <authorList>
            <person name="Minogue T."/>
            <person name="Wolcott M."/>
            <person name="Wasieloski L."/>
            <person name="Aguilar W."/>
            <person name="Moore D."/>
            <person name="Tallon L."/>
            <person name="Sadzewicz L."/>
            <person name="Ott S."/>
            <person name="Zhao X."/>
            <person name="Nagaraj S."/>
            <person name="Vavikolanu K."/>
            <person name="Aluvathingal J."/>
            <person name="Nadendla S."/>
            <person name="Sichtig H."/>
        </authorList>
    </citation>
    <scope>NUCLEOTIDE SEQUENCE [LARGE SCALE GENOMIC DNA]</scope>
    <source>
        <strain evidence="5">FDAARGOS_404</strain>
    </source>
</reference>
<dbReference type="CDD" id="cd04301">
    <property type="entry name" value="NAT_SF"/>
    <property type="match status" value="1"/>
</dbReference>
<dbReference type="EMBL" id="PDLK01000002">
    <property type="protein sequence ID" value="PHH03165.1"/>
    <property type="molecule type" value="Genomic_DNA"/>
</dbReference>
<organism evidence="4 5">
    <name type="scientific">Leclercia adecarboxylata</name>
    <dbReference type="NCBI Taxonomy" id="83655"/>
    <lineage>
        <taxon>Bacteria</taxon>
        <taxon>Pseudomonadati</taxon>
        <taxon>Pseudomonadota</taxon>
        <taxon>Gammaproteobacteria</taxon>
        <taxon>Enterobacterales</taxon>
        <taxon>Enterobacteriaceae</taxon>
        <taxon>Leclercia</taxon>
    </lineage>
</organism>
<evidence type="ECO:0000313" key="5">
    <source>
        <dbReference type="Proteomes" id="UP000222768"/>
    </source>
</evidence>
<dbReference type="GO" id="GO:0016747">
    <property type="term" value="F:acyltransferase activity, transferring groups other than amino-acyl groups"/>
    <property type="evidence" value="ECO:0007669"/>
    <property type="project" value="InterPro"/>
</dbReference>
<proteinExistence type="predicted"/>